<evidence type="ECO:0000313" key="1">
    <source>
        <dbReference type="EMBL" id="EOA23109.1"/>
    </source>
</evidence>
<dbReference type="AlphaFoldDB" id="R0H1K2"/>
<protein>
    <recommendedName>
        <fullName evidence="3">Phytocyanin domain-containing protein</fullName>
    </recommendedName>
</protein>
<keyword evidence="2" id="KW-1185">Reference proteome</keyword>
<evidence type="ECO:0008006" key="3">
    <source>
        <dbReference type="Google" id="ProtNLM"/>
    </source>
</evidence>
<reference evidence="2" key="1">
    <citation type="journal article" date="2013" name="Nat. Genet.">
        <title>The Capsella rubella genome and the genomic consequences of rapid mating system evolution.</title>
        <authorList>
            <person name="Slotte T."/>
            <person name="Hazzouri K.M."/>
            <person name="Agren J.A."/>
            <person name="Koenig D."/>
            <person name="Maumus F."/>
            <person name="Guo Y.L."/>
            <person name="Steige K."/>
            <person name="Platts A.E."/>
            <person name="Escobar J.S."/>
            <person name="Newman L.K."/>
            <person name="Wang W."/>
            <person name="Mandakova T."/>
            <person name="Vello E."/>
            <person name="Smith L.M."/>
            <person name="Henz S.R."/>
            <person name="Steffen J."/>
            <person name="Takuno S."/>
            <person name="Brandvain Y."/>
            <person name="Coop G."/>
            <person name="Andolfatto P."/>
            <person name="Hu T.T."/>
            <person name="Blanchette M."/>
            <person name="Clark R.M."/>
            <person name="Quesneville H."/>
            <person name="Nordborg M."/>
            <person name="Gaut B.S."/>
            <person name="Lysak M.A."/>
            <person name="Jenkins J."/>
            <person name="Grimwood J."/>
            <person name="Chapman J."/>
            <person name="Prochnik S."/>
            <person name="Shu S."/>
            <person name="Rokhsar D."/>
            <person name="Schmutz J."/>
            <person name="Weigel D."/>
            <person name="Wright S.I."/>
        </authorList>
    </citation>
    <scope>NUCLEOTIDE SEQUENCE [LARGE SCALE GENOMIC DNA]</scope>
    <source>
        <strain evidence="2">cv. Monte Gargano</strain>
    </source>
</reference>
<sequence>QCNSSNPRFYSDTGKTRFMFDRSVPYYFYKWRMSRHCEKRKMIVEVLSRDKTTTSFAPPAALDVWFCFFSLSLS</sequence>
<dbReference type="KEGG" id="crb:17883665"/>
<proteinExistence type="predicted"/>
<dbReference type="OrthoDB" id="959565at2759"/>
<feature type="non-terminal residue" evidence="1">
    <location>
        <position position="1"/>
    </location>
</feature>
<gene>
    <name evidence="1" type="ORF">CARUB_v10003902mg</name>
</gene>
<accession>R0H1K2</accession>
<dbReference type="EMBL" id="KB870810">
    <property type="protein sequence ID" value="EOA23109.1"/>
    <property type="molecule type" value="Genomic_DNA"/>
</dbReference>
<name>R0H1K2_9BRAS</name>
<evidence type="ECO:0000313" key="2">
    <source>
        <dbReference type="Proteomes" id="UP000029121"/>
    </source>
</evidence>
<organism evidence="1 2">
    <name type="scientific">Capsella rubella</name>
    <dbReference type="NCBI Taxonomy" id="81985"/>
    <lineage>
        <taxon>Eukaryota</taxon>
        <taxon>Viridiplantae</taxon>
        <taxon>Streptophyta</taxon>
        <taxon>Embryophyta</taxon>
        <taxon>Tracheophyta</taxon>
        <taxon>Spermatophyta</taxon>
        <taxon>Magnoliopsida</taxon>
        <taxon>eudicotyledons</taxon>
        <taxon>Gunneridae</taxon>
        <taxon>Pentapetalae</taxon>
        <taxon>rosids</taxon>
        <taxon>malvids</taxon>
        <taxon>Brassicales</taxon>
        <taxon>Brassicaceae</taxon>
        <taxon>Camelineae</taxon>
        <taxon>Capsella</taxon>
    </lineage>
</organism>
<dbReference type="Proteomes" id="UP000029121">
    <property type="component" value="Unassembled WGS sequence"/>
</dbReference>